<dbReference type="NCBIfam" id="TIGR02469">
    <property type="entry name" value="CbiT"/>
    <property type="match status" value="1"/>
</dbReference>
<keyword evidence="3 7" id="KW-0489">Methyltransferase</keyword>
<dbReference type="Proteomes" id="UP000004367">
    <property type="component" value="Unassembled WGS sequence"/>
</dbReference>
<dbReference type="eggNOG" id="COG2242">
    <property type="taxonomic scope" value="Bacteria"/>
</dbReference>
<dbReference type="InterPro" id="IPR050714">
    <property type="entry name" value="Cobalamin_biosynth_MTase"/>
</dbReference>
<comment type="caution">
    <text evidence="7">The sequence shown here is derived from an EMBL/GenBank/DDBJ whole genome shotgun (WGS) entry which is preliminary data.</text>
</comment>
<protein>
    <submittedName>
        <fullName evidence="7">Precorrin-6Y C5,15-methyltransferase</fullName>
    </submittedName>
</protein>
<comment type="pathway">
    <text evidence="1">Cofactor biosynthesis; adenosylcobalamin biosynthesis.</text>
</comment>
<dbReference type="GO" id="GO:0032259">
    <property type="term" value="P:methylation"/>
    <property type="evidence" value="ECO:0007669"/>
    <property type="project" value="UniProtKB-KW"/>
</dbReference>
<organism evidence="7 8">
    <name type="scientific">Mobilicoccus pelagius NBRC 104925</name>
    <dbReference type="NCBI Taxonomy" id="1089455"/>
    <lineage>
        <taxon>Bacteria</taxon>
        <taxon>Bacillati</taxon>
        <taxon>Actinomycetota</taxon>
        <taxon>Actinomycetes</taxon>
        <taxon>Micrococcales</taxon>
        <taxon>Dermatophilaceae</taxon>
        <taxon>Mobilicoccus</taxon>
    </lineage>
</organism>
<keyword evidence="5" id="KW-0949">S-adenosyl-L-methionine</keyword>
<dbReference type="UniPathway" id="UPA00148"/>
<evidence type="ECO:0000256" key="4">
    <source>
        <dbReference type="ARBA" id="ARBA00022679"/>
    </source>
</evidence>
<dbReference type="PANTHER" id="PTHR43182:SF1">
    <property type="entry name" value="COBALT-PRECORRIN-7 C(5)-METHYLTRANSFERASE"/>
    <property type="match status" value="1"/>
</dbReference>
<keyword evidence="4 7" id="KW-0808">Transferase</keyword>
<accession>H5UUY5</accession>
<keyword evidence="8" id="KW-1185">Reference proteome</keyword>
<dbReference type="GO" id="GO:0009236">
    <property type="term" value="P:cobalamin biosynthetic process"/>
    <property type="evidence" value="ECO:0007669"/>
    <property type="project" value="UniProtKB-UniPathway"/>
</dbReference>
<dbReference type="SUPFAM" id="SSF53335">
    <property type="entry name" value="S-adenosyl-L-methionine-dependent methyltransferases"/>
    <property type="match status" value="1"/>
</dbReference>
<dbReference type="EMBL" id="BAFE01000089">
    <property type="protein sequence ID" value="GAB49543.1"/>
    <property type="molecule type" value="Genomic_DNA"/>
</dbReference>
<dbReference type="CDD" id="cd02440">
    <property type="entry name" value="AdoMet_MTases"/>
    <property type="match status" value="1"/>
</dbReference>
<gene>
    <name evidence="7" type="primary">cobL</name>
    <name evidence="7" type="ORF">MOPEL_130_01500</name>
</gene>
<dbReference type="OrthoDB" id="9787825at2"/>
<feature type="region of interest" description="Disordered" evidence="6">
    <location>
        <begin position="1"/>
        <end position="56"/>
    </location>
</feature>
<dbReference type="AlphaFoldDB" id="H5UUY5"/>
<evidence type="ECO:0000256" key="6">
    <source>
        <dbReference type="SAM" id="MobiDB-lite"/>
    </source>
</evidence>
<name>H5UUY5_9MICO</name>
<feature type="compositionally biased region" description="Low complexity" evidence="6">
    <location>
        <begin position="1"/>
        <end position="38"/>
    </location>
</feature>
<reference evidence="7 8" key="1">
    <citation type="submission" date="2012-02" db="EMBL/GenBank/DDBJ databases">
        <title>Whole genome shotgun sequence of Mobilicoccus pelagius NBRC 104925.</title>
        <authorList>
            <person name="Yoshida Y."/>
            <person name="Hosoyama A."/>
            <person name="Tsuchikane K."/>
            <person name="Katsumata H."/>
            <person name="Yamazaki S."/>
            <person name="Fujita N."/>
        </authorList>
    </citation>
    <scope>NUCLEOTIDE SEQUENCE [LARGE SCALE GENOMIC DNA]</scope>
    <source>
        <strain evidence="7 8">NBRC 104925</strain>
    </source>
</reference>
<dbReference type="Gene3D" id="3.40.50.150">
    <property type="entry name" value="Vaccinia Virus protein VP39"/>
    <property type="match status" value="1"/>
</dbReference>
<dbReference type="GO" id="GO:0008276">
    <property type="term" value="F:protein methyltransferase activity"/>
    <property type="evidence" value="ECO:0007669"/>
    <property type="project" value="InterPro"/>
</dbReference>
<evidence type="ECO:0000313" key="8">
    <source>
        <dbReference type="Proteomes" id="UP000004367"/>
    </source>
</evidence>
<dbReference type="STRING" id="1089455.MOPEL_130_01500"/>
<sequence>MPSAHDAPSVSDASVSDTAAPVAAATSPGASTPGTPASDDWGLTPGLPEEAYEHDGQITKREVRAVTLALLAPRPGELLWDVGGGSGSIGIEWLRAHESCRAVTVEPRADRAERITRNAATLGAPGLEVVVGRAPEALDGLPTPDAVFVGGGLTAPGLLDLCLAALRPGGRIVANAVTHETEALLLAAHRRHGGFLGRIAVERVGHIGGFTAWTPSRAITTWSATIGS</sequence>
<evidence type="ECO:0000256" key="3">
    <source>
        <dbReference type="ARBA" id="ARBA00022603"/>
    </source>
</evidence>
<proteinExistence type="predicted"/>
<dbReference type="InterPro" id="IPR029063">
    <property type="entry name" value="SAM-dependent_MTases_sf"/>
</dbReference>
<dbReference type="PANTHER" id="PTHR43182">
    <property type="entry name" value="COBALT-PRECORRIN-6B C(15)-METHYLTRANSFERASE (DECARBOXYLATING)"/>
    <property type="match status" value="1"/>
</dbReference>
<evidence type="ECO:0000256" key="5">
    <source>
        <dbReference type="ARBA" id="ARBA00022691"/>
    </source>
</evidence>
<dbReference type="InterPro" id="IPR014008">
    <property type="entry name" value="Cbl_synth_MTase_CbiT"/>
</dbReference>
<keyword evidence="2" id="KW-0169">Cobalamin biosynthesis</keyword>
<evidence type="ECO:0000256" key="2">
    <source>
        <dbReference type="ARBA" id="ARBA00022573"/>
    </source>
</evidence>
<evidence type="ECO:0000256" key="1">
    <source>
        <dbReference type="ARBA" id="ARBA00004953"/>
    </source>
</evidence>
<evidence type="ECO:0000313" key="7">
    <source>
        <dbReference type="EMBL" id="GAB49543.1"/>
    </source>
</evidence>